<sequence>MNDNVIVYVSSRNNYRMLAGEVLNFDFGGFEFINVDDGSCKKERRRGSHLCHDREIVFLKNKQRGVQWSTQTLIDFINENRPQCKWIICFQHDNYPLSDNLFGRVGSLIKQGFLDDFGALGFNIIDSGRYSKDSYKEWQLGQEPLAMLGLAHLSILHANKRLLCPVKNDLANHHYNEWKNPFIIEIPFWSVAGINVQQWNKCIEPTTNYQFHLWFPDIMMQFNKYNCPCVILPRLYCMNNQRLKKKYGIPVNSAHAARKGDKYHFGEYGPHLKYFKKRWKWDYEKVKTFHKVKELYQGTLLAEYFEHDIQKGPLKSYDFGEY</sequence>
<gene>
    <name evidence="1" type="ORF">LCGC14_0769030</name>
</gene>
<accession>A0A0F9T5S5</accession>
<dbReference type="EMBL" id="LAZR01001935">
    <property type="protein sequence ID" value="KKN36893.1"/>
    <property type="molecule type" value="Genomic_DNA"/>
</dbReference>
<organism evidence="1">
    <name type="scientific">marine sediment metagenome</name>
    <dbReference type="NCBI Taxonomy" id="412755"/>
    <lineage>
        <taxon>unclassified sequences</taxon>
        <taxon>metagenomes</taxon>
        <taxon>ecological metagenomes</taxon>
    </lineage>
</organism>
<reference evidence="1" key="1">
    <citation type="journal article" date="2015" name="Nature">
        <title>Complex archaea that bridge the gap between prokaryotes and eukaryotes.</title>
        <authorList>
            <person name="Spang A."/>
            <person name="Saw J.H."/>
            <person name="Jorgensen S.L."/>
            <person name="Zaremba-Niedzwiedzka K."/>
            <person name="Martijn J."/>
            <person name="Lind A.E."/>
            <person name="van Eijk R."/>
            <person name="Schleper C."/>
            <person name="Guy L."/>
            <person name="Ettema T.J."/>
        </authorList>
    </citation>
    <scope>NUCLEOTIDE SEQUENCE</scope>
</reference>
<protein>
    <recommendedName>
        <fullName evidence="2">Glycosyltransferase 2-like domain-containing protein</fullName>
    </recommendedName>
</protein>
<comment type="caution">
    <text evidence="1">The sequence shown here is derived from an EMBL/GenBank/DDBJ whole genome shotgun (WGS) entry which is preliminary data.</text>
</comment>
<evidence type="ECO:0000313" key="1">
    <source>
        <dbReference type="EMBL" id="KKN36893.1"/>
    </source>
</evidence>
<evidence type="ECO:0008006" key="2">
    <source>
        <dbReference type="Google" id="ProtNLM"/>
    </source>
</evidence>
<dbReference type="AlphaFoldDB" id="A0A0F9T5S5"/>
<proteinExistence type="predicted"/>
<name>A0A0F9T5S5_9ZZZZ</name>